<evidence type="ECO:0000313" key="2">
    <source>
        <dbReference type="EMBL" id="SEM61055.1"/>
    </source>
</evidence>
<evidence type="ECO:0000259" key="1">
    <source>
        <dbReference type="Pfam" id="PF13460"/>
    </source>
</evidence>
<gene>
    <name evidence="2" type="ORF">SAMN05660976_05585</name>
</gene>
<sequence length="181" mass="18737">MTNLVVGGTGKTGRRVADRLTALGLPVRAVSRSSSPSFDWADRAGWGAALDGAEAAYVTYQPDLAMPGAVEDVRAFTELAAARGVRRIVLLSGRGEAGAEAAEQVVRASGLEWTVVRCAWFMQNFSEGHLLGPVLDGVVALPAGEVAEPFVNADDIADVAVAALTGDGHAGRVYELTGPSC</sequence>
<organism evidence="2 3">
    <name type="scientific">Nonomuraea pusilla</name>
    <dbReference type="NCBI Taxonomy" id="46177"/>
    <lineage>
        <taxon>Bacteria</taxon>
        <taxon>Bacillati</taxon>
        <taxon>Actinomycetota</taxon>
        <taxon>Actinomycetes</taxon>
        <taxon>Streptosporangiales</taxon>
        <taxon>Streptosporangiaceae</taxon>
        <taxon>Nonomuraea</taxon>
    </lineage>
</organism>
<proteinExistence type="predicted"/>
<keyword evidence="3" id="KW-1185">Reference proteome</keyword>
<dbReference type="STRING" id="46177.SAMN05660976_05585"/>
<dbReference type="EMBL" id="FOBF01000015">
    <property type="protein sequence ID" value="SEM61055.1"/>
    <property type="molecule type" value="Genomic_DNA"/>
</dbReference>
<dbReference type="Pfam" id="PF13460">
    <property type="entry name" value="NAD_binding_10"/>
    <property type="match status" value="1"/>
</dbReference>
<dbReference type="SUPFAM" id="SSF51735">
    <property type="entry name" value="NAD(P)-binding Rossmann-fold domains"/>
    <property type="match status" value="1"/>
</dbReference>
<dbReference type="PANTHER" id="PTHR43162:SF1">
    <property type="entry name" value="PRESTALK A DIFFERENTIATION PROTEIN A"/>
    <property type="match status" value="1"/>
</dbReference>
<dbReference type="Proteomes" id="UP000198953">
    <property type="component" value="Unassembled WGS sequence"/>
</dbReference>
<reference evidence="2 3" key="1">
    <citation type="submission" date="2016-10" db="EMBL/GenBank/DDBJ databases">
        <authorList>
            <person name="de Groot N.N."/>
        </authorList>
    </citation>
    <scope>NUCLEOTIDE SEQUENCE [LARGE SCALE GENOMIC DNA]</scope>
    <source>
        <strain evidence="2 3">DSM 43357</strain>
    </source>
</reference>
<feature type="domain" description="NAD(P)-binding" evidence="1">
    <location>
        <begin position="7"/>
        <end position="165"/>
    </location>
</feature>
<dbReference type="InterPro" id="IPR016040">
    <property type="entry name" value="NAD(P)-bd_dom"/>
</dbReference>
<dbReference type="InterPro" id="IPR051604">
    <property type="entry name" value="Ergot_Alk_Oxidoreductase"/>
</dbReference>
<dbReference type="RefSeq" id="WP_256257293.1">
    <property type="nucleotide sequence ID" value="NZ_FOBF01000015.1"/>
</dbReference>
<dbReference type="InterPro" id="IPR036291">
    <property type="entry name" value="NAD(P)-bd_dom_sf"/>
</dbReference>
<evidence type="ECO:0000313" key="3">
    <source>
        <dbReference type="Proteomes" id="UP000198953"/>
    </source>
</evidence>
<accession>A0A1H7ZRJ6</accession>
<dbReference type="AlphaFoldDB" id="A0A1H7ZRJ6"/>
<protein>
    <submittedName>
        <fullName evidence="2">Uncharacterized conserved protein YbjT, contains NAD(P)-binding and DUF2867 domains</fullName>
    </submittedName>
</protein>
<dbReference type="Gene3D" id="3.40.50.720">
    <property type="entry name" value="NAD(P)-binding Rossmann-like Domain"/>
    <property type="match status" value="1"/>
</dbReference>
<dbReference type="PANTHER" id="PTHR43162">
    <property type="match status" value="1"/>
</dbReference>
<name>A0A1H7ZRJ6_9ACTN</name>
<dbReference type="Gene3D" id="3.90.25.10">
    <property type="entry name" value="UDP-galactose 4-epimerase, domain 1"/>
    <property type="match status" value="1"/>
</dbReference>